<evidence type="ECO:0000313" key="2">
    <source>
        <dbReference type="EMBL" id="BDD10986.1"/>
    </source>
</evidence>
<name>A0AAU9CFN0_9BACT</name>
<feature type="coiled-coil region" evidence="1">
    <location>
        <begin position="89"/>
        <end position="116"/>
    </location>
</feature>
<gene>
    <name evidence="2" type="ORF">FUAX_34180</name>
</gene>
<keyword evidence="3" id="KW-1185">Reference proteome</keyword>
<evidence type="ECO:0000256" key="1">
    <source>
        <dbReference type="SAM" id="Coils"/>
    </source>
</evidence>
<dbReference type="Proteomes" id="UP001348817">
    <property type="component" value="Chromosome"/>
</dbReference>
<proteinExistence type="predicted"/>
<accession>A0AAU9CFN0</accession>
<dbReference type="KEGG" id="fax:FUAX_34180"/>
<dbReference type="RefSeq" id="WP_338392510.1">
    <property type="nucleotide sequence ID" value="NZ_AP025314.1"/>
</dbReference>
<sequence length="174" mass="19977">MKKIEITSSELINYARYARIASNIAECQAYLKGEEAFLSNLEWERLKIVRKELRLAAQSESWIERGQSLNDEVTKLTVAVARETDPKRKDYLEASLKTAEGELEMYNLEAQDREKTPESILIRETSRRKFIEAQQELHREAVLDYIRDFVVPGNVGEGTVIFEGQEYATETVGA</sequence>
<organism evidence="2 3">
    <name type="scientific">Fulvitalea axinellae</name>
    <dbReference type="NCBI Taxonomy" id="1182444"/>
    <lineage>
        <taxon>Bacteria</taxon>
        <taxon>Pseudomonadati</taxon>
        <taxon>Bacteroidota</taxon>
        <taxon>Cytophagia</taxon>
        <taxon>Cytophagales</taxon>
        <taxon>Persicobacteraceae</taxon>
        <taxon>Fulvitalea</taxon>
    </lineage>
</organism>
<evidence type="ECO:0000313" key="3">
    <source>
        <dbReference type="Proteomes" id="UP001348817"/>
    </source>
</evidence>
<protein>
    <recommendedName>
        <fullName evidence="4">Ead/Ea22-like family protein</fullName>
    </recommendedName>
</protein>
<dbReference type="EMBL" id="AP025314">
    <property type="protein sequence ID" value="BDD10986.1"/>
    <property type="molecule type" value="Genomic_DNA"/>
</dbReference>
<evidence type="ECO:0008006" key="4">
    <source>
        <dbReference type="Google" id="ProtNLM"/>
    </source>
</evidence>
<reference evidence="2 3" key="1">
    <citation type="submission" date="2021-12" db="EMBL/GenBank/DDBJ databases">
        <title>Genome sequencing of bacteria with rrn-lacking chromosome and rrn-plasmid.</title>
        <authorList>
            <person name="Anda M."/>
            <person name="Iwasaki W."/>
        </authorList>
    </citation>
    <scope>NUCLEOTIDE SEQUENCE [LARGE SCALE GENOMIC DNA]</scope>
    <source>
        <strain evidence="2 3">DSM 100852</strain>
    </source>
</reference>
<dbReference type="AlphaFoldDB" id="A0AAU9CFN0"/>
<keyword evidence="1" id="KW-0175">Coiled coil</keyword>